<dbReference type="Gene3D" id="3.30.70.3290">
    <property type="match status" value="3"/>
</dbReference>
<dbReference type="PROSITE" id="PS50075">
    <property type="entry name" value="CARRIER"/>
    <property type="match status" value="3"/>
</dbReference>
<dbReference type="InterPro" id="IPR036291">
    <property type="entry name" value="NAD(P)-bd_dom_sf"/>
</dbReference>
<dbReference type="InterPro" id="IPR050091">
    <property type="entry name" value="PKS_NRPS_Biosynth_Enz"/>
</dbReference>
<dbReference type="SUPFAM" id="SSF55048">
    <property type="entry name" value="Probable ACP-binding domain of malonyl-CoA ACP transacylase"/>
    <property type="match status" value="3"/>
</dbReference>
<evidence type="ECO:0000259" key="8">
    <source>
        <dbReference type="PROSITE" id="PS50075"/>
    </source>
</evidence>
<dbReference type="InterPro" id="IPR009081">
    <property type="entry name" value="PP-bd_ACP"/>
</dbReference>
<evidence type="ECO:0000313" key="10">
    <source>
        <dbReference type="EMBL" id="MFC4852875.1"/>
    </source>
</evidence>
<proteinExistence type="predicted"/>
<dbReference type="InterPro" id="IPR020806">
    <property type="entry name" value="PKS_PP-bd"/>
</dbReference>
<feature type="domain" description="Carrier" evidence="8">
    <location>
        <begin position="4453"/>
        <end position="4531"/>
    </location>
</feature>
<dbReference type="PROSITE" id="PS00606">
    <property type="entry name" value="KS3_1"/>
    <property type="match status" value="3"/>
</dbReference>
<evidence type="ECO:0000259" key="9">
    <source>
        <dbReference type="PROSITE" id="PS52004"/>
    </source>
</evidence>
<dbReference type="Pfam" id="PF00698">
    <property type="entry name" value="Acyl_transf_1"/>
    <property type="match status" value="3"/>
</dbReference>
<feature type="domain" description="Ketosynthase family 3 (KS3)" evidence="9">
    <location>
        <begin position="1549"/>
        <end position="1973"/>
    </location>
</feature>
<feature type="domain" description="Carrier" evidence="8">
    <location>
        <begin position="2943"/>
        <end position="3018"/>
    </location>
</feature>
<evidence type="ECO:0000256" key="3">
    <source>
        <dbReference type="ARBA" id="ARBA00022553"/>
    </source>
</evidence>
<dbReference type="Gene3D" id="3.40.50.720">
    <property type="entry name" value="NAD(P)-binding Rossmann-like Domain"/>
    <property type="match status" value="3"/>
</dbReference>
<dbReference type="Gene3D" id="6.10.140.1830">
    <property type="match status" value="1"/>
</dbReference>
<dbReference type="SMART" id="SM00822">
    <property type="entry name" value="PKS_KR"/>
    <property type="match status" value="3"/>
</dbReference>
<dbReference type="InterPro" id="IPR036736">
    <property type="entry name" value="ACP-like_sf"/>
</dbReference>
<dbReference type="CDD" id="cd08952">
    <property type="entry name" value="KR_1_SDR_x"/>
    <property type="match status" value="3"/>
</dbReference>
<dbReference type="SUPFAM" id="SSF47336">
    <property type="entry name" value="ACP-like"/>
    <property type="match status" value="3"/>
</dbReference>
<dbReference type="Pfam" id="PF08659">
    <property type="entry name" value="KR"/>
    <property type="match status" value="3"/>
</dbReference>
<accession>A0ABV9RU85</accession>
<dbReference type="SUPFAM" id="SSF53901">
    <property type="entry name" value="Thiolase-like"/>
    <property type="match status" value="3"/>
</dbReference>
<dbReference type="InterPro" id="IPR016036">
    <property type="entry name" value="Malonyl_transacylase_ACP-bd"/>
</dbReference>
<comment type="caution">
    <text evidence="10">The sequence shown here is derived from an EMBL/GenBank/DDBJ whole genome shotgun (WGS) entry which is preliminary data.</text>
</comment>
<dbReference type="InterPro" id="IPR032821">
    <property type="entry name" value="PKS_assoc"/>
</dbReference>
<dbReference type="Pfam" id="PF08990">
    <property type="entry name" value="Docking"/>
    <property type="match status" value="1"/>
</dbReference>
<keyword evidence="4" id="KW-0808">Transferase</keyword>
<evidence type="ECO:0000256" key="1">
    <source>
        <dbReference type="ARBA" id="ARBA00001957"/>
    </source>
</evidence>
<keyword evidence="3" id="KW-0597">Phosphoprotein</keyword>
<feature type="domain" description="Ketosynthase family 3 (KS3)" evidence="9">
    <location>
        <begin position="33"/>
        <end position="452"/>
    </location>
</feature>
<dbReference type="InterPro" id="IPR036299">
    <property type="entry name" value="Polyketide_synth_docking_sf"/>
</dbReference>
<dbReference type="Gene3D" id="3.40.47.10">
    <property type="match status" value="3"/>
</dbReference>
<dbReference type="InterPro" id="IPR020841">
    <property type="entry name" value="PKS_Beta-ketoAc_synthase_dom"/>
</dbReference>
<keyword evidence="7" id="KW-0012">Acyltransferase</keyword>
<dbReference type="SMART" id="SM00825">
    <property type="entry name" value="PKS_KS"/>
    <property type="match status" value="3"/>
</dbReference>
<dbReference type="Pfam" id="PF16197">
    <property type="entry name" value="KAsynt_C_assoc"/>
    <property type="match status" value="3"/>
</dbReference>
<dbReference type="PANTHER" id="PTHR43775:SF51">
    <property type="entry name" value="INACTIVE PHENOLPHTHIOCEROL SYNTHESIS POLYKETIDE SYNTHASE TYPE I PKS1-RELATED"/>
    <property type="match status" value="1"/>
</dbReference>
<dbReference type="Pfam" id="PF18369">
    <property type="entry name" value="PKS_DE"/>
    <property type="match status" value="3"/>
</dbReference>
<dbReference type="InterPro" id="IPR014031">
    <property type="entry name" value="Ketoacyl_synth_C"/>
</dbReference>
<dbReference type="EMBL" id="JBHSIS010000002">
    <property type="protein sequence ID" value="MFC4852875.1"/>
    <property type="molecule type" value="Genomic_DNA"/>
</dbReference>
<dbReference type="NCBIfam" id="NF045894">
    <property type="entry name" value="PKS_plus_SDR"/>
    <property type="match status" value="3"/>
</dbReference>
<evidence type="ECO:0000256" key="6">
    <source>
        <dbReference type="ARBA" id="ARBA00023268"/>
    </source>
</evidence>
<sequence length="4614" mass="476508">MANETQLRDYLKRATADLDQVRKRLRAVEAADREPIAIVGMACRLPGGADSPEALWELVDAGVDATSPFPADRGWDLSYFDGPGARFRRAGGFLPDLADFDPAPFGISPREAQAMDPQQRLVLEASWEALERARIDPLSLRGSRTGVFAGAMYSEYIGRVLDIPEGVGAYVGTGSAGSVISGRVSYSLGLEGPSVTVDTACSSSLVALHLAVRALRSGECTLALAGGVSALVTPNTFVDFAATGGLAADARCKSFAGSADGAIWAEGVGLLLLERLSDAQRNGRRILAVVRGTAVNSDGASSGLTVPNGPSQQRVIRAALRDARLSCGDVDAVEAHGTGTTLGDPIEAQALLATYGQDRDRPLWLGSVKSNIGHAQAAAGVGGVIKMVMALQHESLPQTLHVDEPTPHVDWSAGAVELLTEARAWPRAEEPRRAGVSAFGVSGTNAHVVIEEAPADTDTPAVARTRPAALAWVVSGKTPEALTGQAANLLAHTEANPGTDPVDTARALISSRAVLDHRAVVVGADETELRAGLAALVEGAAPPGVVRRTGDTGTGSAVFVFPGQGAQWAGMAAGLLDTEPVFRASIDECAAALAPFVDWSLVDVLRADPLDRVDVVQPASWAVMVALAALWRSAGVVPEGVVGHSQGEIAAAVVAGALSLPDGARVVALRSAAIGAVLSGNGGMVSVAAAPCAVADLIEAADGGLSLAAENGPSATVVSGDPAALDALLAACADRGVRARRIPVDYASHSAQVELLRERLLTDLAPIAPRRSQIPFHSTVTGEQIDTTTLDARYWLTNLRATVRFEQTVRGLAALGRSAFLEVSPHPVLTGAITETVETCGAAAAVLGTLRRDDGGQRRWLTALAQAHVHGVDVDWDAVAQPWGGRIVDLPPYAFQRKRFWLDTATMAAPAADTGPSRFWDAVDRADLDTLTELLDVTDDTPLRDLLPTMAAWRGADRDRSTVDSWRYRVDWVPVDVPAATLTGTWLLAVPAGMADDERVTATRTVLTGAGAEVATVEIDGTDDRAALATRLTAATDLVTDPAGVLSLLAFDGRTRPAHPNLTAGLADTLTLLHALRDAGSTAPVWCATDRAVRAGPTDTVDHPEQALVWGLGRVVAHENPAWAGLVDFAGAPDARLAGVLAGDENQVVLRADGVAAARLVRAATGDTPPVRQWRPEGTVLVTGGTGGIGAHVARWLARAGAGHLLLVSRRGPTAPGAAELAQELRDLGTEVTIAAADLADRDVLAGLLADLPPEHPLTAVFHAAGVADSSIVDSLTTDRVDDGLRAKFTAARNLHELTRDLDLSAFVLFSSLAGVFGAAGEGNYGPGNAFLDALAAHRRDLGLPATAVAWGAWAGGGMADGALGDAMGRHGIPRMDPALGVAGLQQALDHDDTAVAVAHLEWDTFSYFFSATHRTRLLDVIAPRPAASASTEDADAGRTPLAAQLAAATEADRNRALLALVREQVQQVLGYASVAEVEPGRAFSDLGLSSAGSVELRNRLTLLLGVRVPATVVFDHPTATALARLLAAELTGGTRAETAAPVAAPTTDEPIAIVALSCRFPGGVASPEDLWRLVADGVDAIGPFPADRGWDLDGLYHPDPDNPGTSYARDGGFVAEATGFDPALFGISPREALAMDPQQRMVLAASWELFERAGIDPLSLRGTRTGVYAGTGGQEYTALLAGSQEGAEGYLAVGGSPSVVSGRVAYTFGLEGPAVTVDTACSSSLVALHLAVRALRSGDCDLAVAGGVNVLSSPAIFVEFSRQRGMSADGRCKSFADAADGAGWGEGVGVLLVERLADARRNGHPVLAVVRGSAVNSDGASNGLTAPSGAAQQRVIRAALADAGLAPSDVDAVEAHGTGTTLGDPIEATALLAAYGQDRERPLLLGSVKSNIGHTQAASGAAGVIKAVLSVRNARLPATLHVDGPSTHVDWTTGAVDLLTEARPFPETGRARRVGVSSFGVSGTNAHVIIEQAPAEPTEPELPAPEPFAVPFALSAATPAALRAQAARLRDHLADQPGLAPADLAYSLAATRAALEHRAVVVGTGRAELAAGLDALATGGHTAAVVEGVAGTADAVALVFPGQGAQWAGMATALLAESPAFADRMRECAAALRPFTDWDLFAVLDDPAAMARVDVVQPALWAVMVSLAQVWRAHGVPVAAVLGHSQGEIAAAAVAGALSLDDAARVVALRSRALTALAGRGGMVSVPLPADRVRDLIAPFGDRLSVAAVNGPSSVVVSGEPAALDALLADCAAADIRARRVAVDYASHSAQVEELRDHLLEVLAPVRPRPANTPIYSTVTGELVDGSGMDAEYWYRGLRAPVEFERATRAVLAAGVRAFAEASPHPVLTVGLQETVDDAGVAAFAVGSLRRDDGGLNRLLSGLAGVHVLGVPVDWSPALPGARRADLPTYAFQHQRFWPTPARHTPAAGGDDARFWSAVEAGDLDRLANELAVDPGATLRDVLPALSAWRDRETADSTVDSWVYRTGWRPLADTGASTAPGWLVVAPAGHAWADAACAALSGRRVDLPASREDAEHVLLGAIDGANPPGVLAFADTDGVLTLLHALAAVAPGLRLWCATSGAVTTGRADRLRDPAQAAVWGLGRVAALEHPGRWGGLVDLPAEPDERAVARVVSALGGPEDHVAVRASGVFGRRMVRTTAGPADRAPLTGTALITGGTGALGAHTARLLAARGADRLVLLSRSGRAAPGAADLAAELAAGGSTVDIVACDAADRAALATVLADIPDLTVVVHAACVLDDGVLDAMTPERMATVWRAKADAARNLHELTAGTDLTAFVLFSSAVGTLGNAGQGNYAAANAYLDALAEQRAADGLPAVSIAWGAWGGGGLAADGAVREQRVRGGGFRAMRPELATAALDRALTGATPGLVVADIDWARFRPAFTAVRPTTLFDELPDAAPAAAAAEPGSLRDTLAARTGSERDRALLDLVRERAAAVLRHDSPAAVEPGKPFRDAGFDSLTAIEFRNLVAAATGLRLPSTLVFDHPTPAALAAFLGTELGGAPTAPVAAAPVAVTDGDPVVVVGMGCRFPGGVTSPEDLWRLLLAEQDAVSVLPADRGWDIEGGYDPDPDKEGTFYVREGGFVHGASEFDPGFFGISPREAVAMDPQQRLLLETTWEALERAHIDPTSLRGTATGVFAGINYSDYGSLSGRPDGVEGHMMTGNAGSVLSGRIAYALGLEGPAVTVDTACSASLVALHLAAAALRSGECGLAVAGGATIMCTPGMFINFSRQRGLSQDGRCRTFDAAADGTGWGEGAGVVVLERLSDARRNGHPVLAVLRGSAVNSDGASNGLTAPSGPAQQRVIRSALAVAGLAPSDVDVVEAHGTGTALGDPIEAQALIATYGQDRAEPLRLGSLKSNIGHTQAAAGIAGVIKTVLALRHGILPRTLHVTNPTPHVDWSAGAVEVLTETTPWPATGRPRRAGVSAFGIGGTNAHAILEQAQETVQQRATAAPDVLGWLLSGHTETALREQAARLRAHLDAHPQLTAADVAYSLATTRSALEYRAVVTGRDEDDLRIGLAAVAGGTAKLTARARPDEPLAMLFTGQGAQRTGMGRELYATHPVFADAFDAVCARLDAALDVPLRDVVFEPEHAELLSGTAYAQAALFAVEVACYRLLEHFGVRPDVLVGHSVGEIAAAHVAGVLSLDDAATMVAARGALMAGLPDGGAMCAVEATGAEAAGLAAVAAVSIAAVNGPTSVVLSGDEDAIARAAEEFALRGRRVKRLAVSHAFHSAMVDPVLDRFRAVVATLRLAPPEIPVVSCVTGRRLTEDQACSPDHWVAHLRDTVRFHDAVTVAGATRFLEAGPDGVLSALVQEGLTDVVAAVPVLRRDKPEDETLLTALATLHVHGVRADWRTVLRGAHAVDLPTAAFQRTRYWLGATTAPGAPATAASAAPAADPLWQAFERADVDTLADLLDLDRAHLDVVVPALSAWRSRHDEQTAVDALRYRVRWQAADAAVSPPLRGTWLAVTSGTGQRWTGEALAGLAEDGATVVELRVPGDATRAGIAGLIDTAMAGHPFVDGVVSLLALDERPHPAAASVATGAAATLLLAQAMGDLDVDVPLWCLTRRGVSIGHGDRLAGPNQAQVWGLGRVVGLEWPDRWGGLVDLPDDLDAPTLARLRGILAGAIDDEAFAVRPAGVFVRRLTPAPAGPPAPWRPTGTVLVTGGTGALGAHVARYAAGSGAQRLVLTSRRGLAAPGAAELAEELTALGAEVVVAECDIADRAAVARVLDEIAADGPALTAVLHAAGVGQLTPLGQVDLAEFAAVADPKVAGARHLDELLGDTPLDAFVLFSSISGVWGSAGQPAYAAANAHLDALAEHRAARGLAATSIAWGPWAQGGMADGASALLRRQGLRPMAADRAVTALSQAIARRDTTVVVSDVDWTVFADVYTMASHRRMLDELLEFAGRSRQTAPAGTAVLRERLDAAAPAERPALLLAAVRAEAATVLGHPDTAAVEPDRAFRDLGFDSLTAVELRNRLQELAGVALPATVVFDHPSPGALAADLLRRMTGGDSPDDTGDPVEPLLAGLARWEDALAAAAAPADKARITLRLRRILANLTDADDGPPPALSNLDEATDTELFALVDQDLGVA</sequence>
<keyword evidence="6" id="KW-0511">Multifunctional enzyme</keyword>
<keyword evidence="11" id="KW-1185">Reference proteome</keyword>
<dbReference type="PANTHER" id="PTHR43775">
    <property type="entry name" value="FATTY ACID SYNTHASE"/>
    <property type="match status" value="1"/>
</dbReference>
<evidence type="ECO:0000256" key="4">
    <source>
        <dbReference type="ARBA" id="ARBA00022679"/>
    </source>
</evidence>
<dbReference type="InterPro" id="IPR014043">
    <property type="entry name" value="Acyl_transferase_dom"/>
</dbReference>
<dbReference type="Pfam" id="PF00550">
    <property type="entry name" value="PP-binding"/>
    <property type="match status" value="3"/>
</dbReference>
<reference evidence="11" key="1">
    <citation type="journal article" date="2019" name="Int. J. Syst. Evol. Microbiol.">
        <title>The Global Catalogue of Microorganisms (GCM) 10K type strain sequencing project: providing services to taxonomists for standard genome sequencing and annotation.</title>
        <authorList>
            <consortium name="The Broad Institute Genomics Platform"/>
            <consortium name="The Broad Institute Genome Sequencing Center for Infectious Disease"/>
            <person name="Wu L."/>
            <person name="Ma J."/>
        </authorList>
    </citation>
    <scope>NUCLEOTIDE SEQUENCE [LARGE SCALE GENOMIC DNA]</scope>
    <source>
        <strain evidence="11">ZS-22-S1</strain>
    </source>
</reference>
<dbReference type="Gene3D" id="1.10.1200.10">
    <property type="entry name" value="ACP-like"/>
    <property type="match status" value="3"/>
</dbReference>
<dbReference type="InterPro" id="IPR057326">
    <property type="entry name" value="KR_dom"/>
</dbReference>
<organism evidence="10 11">
    <name type="scientific">Actinophytocola glycyrrhizae</name>
    <dbReference type="NCBI Taxonomy" id="2044873"/>
    <lineage>
        <taxon>Bacteria</taxon>
        <taxon>Bacillati</taxon>
        <taxon>Actinomycetota</taxon>
        <taxon>Actinomycetes</taxon>
        <taxon>Pseudonocardiales</taxon>
        <taxon>Pseudonocardiaceae</taxon>
    </lineage>
</organism>
<dbReference type="Pfam" id="PF00109">
    <property type="entry name" value="ketoacyl-synt"/>
    <property type="match status" value="3"/>
</dbReference>
<dbReference type="SUPFAM" id="SSF101173">
    <property type="entry name" value="Docking domain B of the erythromycin polyketide synthase (DEBS)"/>
    <property type="match status" value="1"/>
</dbReference>
<keyword evidence="2" id="KW-0596">Phosphopantetheine</keyword>
<dbReference type="PROSITE" id="PS00012">
    <property type="entry name" value="PHOSPHOPANTETHEINE"/>
    <property type="match status" value="1"/>
</dbReference>
<dbReference type="CDD" id="cd00833">
    <property type="entry name" value="PKS"/>
    <property type="match status" value="3"/>
</dbReference>
<dbReference type="InterPro" id="IPR016035">
    <property type="entry name" value="Acyl_Trfase/lysoPLipase"/>
</dbReference>
<dbReference type="InterPro" id="IPR013968">
    <property type="entry name" value="PKS_KR"/>
</dbReference>
<dbReference type="InterPro" id="IPR041618">
    <property type="entry name" value="PKS_DE"/>
</dbReference>
<evidence type="ECO:0000256" key="7">
    <source>
        <dbReference type="ARBA" id="ARBA00023315"/>
    </source>
</evidence>
<dbReference type="InterPro" id="IPR001227">
    <property type="entry name" value="Ac_transferase_dom_sf"/>
</dbReference>
<dbReference type="InterPro" id="IPR015083">
    <property type="entry name" value="NorB/c/GfsB-D-like_docking"/>
</dbReference>
<dbReference type="Proteomes" id="UP001595859">
    <property type="component" value="Unassembled WGS sequence"/>
</dbReference>
<protein>
    <submittedName>
        <fullName evidence="10">Type I polyketide synthase</fullName>
    </submittedName>
</protein>
<feature type="domain" description="Carrier" evidence="8">
    <location>
        <begin position="1456"/>
        <end position="1531"/>
    </location>
</feature>
<evidence type="ECO:0000256" key="2">
    <source>
        <dbReference type="ARBA" id="ARBA00022450"/>
    </source>
</evidence>
<name>A0ABV9RU85_9PSEU</name>
<comment type="cofactor">
    <cofactor evidence="1">
        <name>pantetheine 4'-phosphate</name>
        <dbReference type="ChEBI" id="CHEBI:47942"/>
    </cofactor>
</comment>
<dbReference type="SMART" id="SM00823">
    <property type="entry name" value="PKS_PP"/>
    <property type="match status" value="3"/>
</dbReference>
<dbReference type="InterPro" id="IPR016039">
    <property type="entry name" value="Thiolase-like"/>
</dbReference>
<gene>
    <name evidence="10" type="ORF">ACFPCV_05105</name>
</gene>
<dbReference type="InterPro" id="IPR018201">
    <property type="entry name" value="Ketoacyl_synth_AS"/>
</dbReference>
<evidence type="ECO:0000256" key="5">
    <source>
        <dbReference type="ARBA" id="ARBA00023194"/>
    </source>
</evidence>
<dbReference type="InterPro" id="IPR006162">
    <property type="entry name" value="Ppantetheine_attach_site"/>
</dbReference>
<feature type="domain" description="Ketosynthase family 3 (KS3)" evidence="9">
    <location>
        <begin position="3036"/>
        <end position="3459"/>
    </location>
</feature>
<dbReference type="InterPro" id="IPR014030">
    <property type="entry name" value="Ketoacyl_synth_N"/>
</dbReference>
<dbReference type="SMART" id="SM00827">
    <property type="entry name" value="PKS_AT"/>
    <property type="match status" value="3"/>
</dbReference>
<dbReference type="Pfam" id="PF02801">
    <property type="entry name" value="Ketoacyl-synt_C"/>
    <property type="match status" value="3"/>
</dbReference>
<dbReference type="SUPFAM" id="SSF52151">
    <property type="entry name" value="FabD/lysophospholipase-like"/>
    <property type="match status" value="3"/>
</dbReference>
<keyword evidence="5" id="KW-0045">Antibiotic biosynthesis</keyword>
<dbReference type="Gene3D" id="3.40.366.10">
    <property type="entry name" value="Malonyl-Coenzyme A Acyl Carrier Protein, domain 2"/>
    <property type="match status" value="3"/>
</dbReference>
<dbReference type="PROSITE" id="PS52004">
    <property type="entry name" value="KS3_2"/>
    <property type="match status" value="3"/>
</dbReference>
<dbReference type="SMART" id="SM01294">
    <property type="entry name" value="PKS_PP_betabranch"/>
    <property type="match status" value="3"/>
</dbReference>
<dbReference type="SUPFAM" id="SSF51735">
    <property type="entry name" value="NAD(P)-binding Rossmann-fold domains"/>
    <property type="match status" value="6"/>
</dbReference>
<evidence type="ECO:0000313" key="11">
    <source>
        <dbReference type="Proteomes" id="UP001595859"/>
    </source>
</evidence>